<evidence type="ECO:0000259" key="2">
    <source>
        <dbReference type="Pfam" id="PF03886"/>
    </source>
</evidence>
<reference evidence="3 4" key="1">
    <citation type="submission" date="2020-08" db="EMBL/GenBank/DDBJ databases">
        <title>Genomic Encyclopedia of Type Strains, Phase IV (KMG-IV): sequencing the most valuable type-strain genomes for metagenomic binning, comparative biology and taxonomic classification.</title>
        <authorList>
            <person name="Goeker M."/>
        </authorList>
    </citation>
    <scope>NUCLEOTIDE SEQUENCE [LARGE SCALE GENOMIC DNA]</scope>
    <source>
        <strain evidence="3 4">YC6886</strain>
    </source>
</reference>
<organism evidence="3 4">
    <name type="scientific">Haloferula luteola</name>
    <dbReference type="NCBI Taxonomy" id="595692"/>
    <lineage>
        <taxon>Bacteria</taxon>
        <taxon>Pseudomonadati</taxon>
        <taxon>Verrucomicrobiota</taxon>
        <taxon>Verrucomicrobiia</taxon>
        <taxon>Verrucomicrobiales</taxon>
        <taxon>Verrucomicrobiaceae</taxon>
        <taxon>Haloferula</taxon>
    </lineage>
</organism>
<evidence type="ECO:0000256" key="1">
    <source>
        <dbReference type="SAM" id="SignalP"/>
    </source>
</evidence>
<proteinExistence type="predicted"/>
<dbReference type="RefSeq" id="WP_184018770.1">
    <property type="nucleotide sequence ID" value="NZ_JACHFD010000010.1"/>
</dbReference>
<dbReference type="EMBL" id="JACHFD010000010">
    <property type="protein sequence ID" value="MBB5352053.1"/>
    <property type="molecule type" value="Genomic_DNA"/>
</dbReference>
<dbReference type="InterPro" id="IPR005586">
    <property type="entry name" value="ABC_trans_aux"/>
</dbReference>
<gene>
    <name evidence="3" type="ORF">HNR46_002294</name>
</gene>
<comment type="caution">
    <text evidence="3">The sequence shown here is derived from an EMBL/GenBank/DDBJ whole genome shotgun (WGS) entry which is preliminary data.</text>
</comment>
<evidence type="ECO:0000313" key="3">
    <source>
        <dbReference type="EMBL" id="MBB5352053.1"/>
    </source>
</evidence>
<dbReference type="Gene3D" id="3.40.50.10610">
    <property type="entry name" value="ABC-type transport auxiliary lipoprotein component"/>
    <property type="match status" value="1"/>
</dbReference>
<keyword evidence="4" id="KW-1185">Reference proteome</keyword>
<dbReference type="SUPFAM" id="SSF159594">
    <property type="entry name" value="XCC0632-like"/>
    <property type="match status" value="1"/>
</dbReference>
<feature type="domain" description="ABC-type transport auxiliary lipoprotein component" evidence="2">
    <location>
        <begin position="33"/>
        <end position="193"/>
    </location>
</feature>
<evidence type="ECO:0000313" key="4">
    <source>
        <dbReference type="Proteomes" id="UP000557717"/>
    </source>
</evidence>
<dbReference type="Pfam" id="PF03886">
    <property type="entry name" value="ABC_trans_aux"/>
    <property type="match status" value="1"/>
</dbReference>
<keyword evidence="1" id="KW-0732">Signal</keyword>
<accession>A0A840V3H6</accession>
<sequence length="198" mass="22161">MKRLLILCFAALPSCALMFKSKDDRNYYAFQVTASNPVGHRPELRAHIRSVRIPGYLDREELVYRTDANALEVFDRKLWGESLDKEIARNMAASLRRLLGTSQIVALDSELARSGGARATLDVELTQFERGSDGAVRLEGIYAIRQMGEEGAVSNRSFDYTEQVAEVQGAADHAEATVAAMNRCLDRLNLRIARDLLR</sequence>
<name>A0A840V3H6_9BACT</name>
<dbReference type="AlphaFoldDB" id="A0A840V3H6"/>
<feature type="signal peptide" evidence="1">
    <location>
        <begin position="1"/>
        <end position="19"/>
    </location>
</feature>
<protein>
    <recommendedName>
        <fullName evidence="2">ABC-type transport auxiliary lipoprotein component domain-containing protein</fullName>
    </recommendedName>
</protein>
<feature type="chain" id="PRO_5032374387" description="ABC-type transport auxiliary lipoprotein component domain-containing protein" evidence="1">
    <location>
        <begin position="20"/>
        <end position="198"/>
    </location>
</feature>
<dbReference type="Proteomes" id="UP000557717">
    <property type="component" value="Unassembled WGS sequence"/>
</dbReference>